<evidence type="ECO:0000313" key="3">
    <source>
        <dbReference type="Proteomes" id="UP001138802"/>
    </source>
</evidence>
<organism evidence="2 3">
    <name type="scientific">Thiocapsa imhoffii</name>
    <dbReference type="NCBI Taxonomy" id="382777"/>
    <lineage>
        <taxon>Bacteria</taxon>
        <taxon>Pseudomonadati</taxon>
        <taxon>Pseudomonadota</taxon>
        <taxon>Gammaproteobacteria</taxon>
        <taxon>Chromatiales</taxon>
        <taxon>Chromatiaceae</taxon>
        <taxon>Thiocapsa</taxon>
    </lineage>
</organism>
<protein>
    <recommendedName>
        <fullName evidence="1">YSIRK Gram-positive signal peptide domain-containing protein</fullName>
    </recommendedName>
</protein>
<sequence>MDRHRLVEGAGGILAKLCRRPDLFLGFGDLQGLRQCPIRKGVIVDRCGLHNRYSIRKLSVGLPCRPTHEICT</sequence>
<evidence type="ECO:0000313" key="2">
    <source>
        <dbReference type="EMBL" id="MBK1644842.1"/>
    </source>
</evidence>
<dbReference type="NCBIfam" id="TIGR01168">
    <property type="entry name" value="YSIRK_signal"/>
    <property type="match status" value="1"/>
</dbReference>
<dbReference type="AlphaFoldDB" id="A0A9X0WIP6"/>
<reference evidence="2 3" key="1">
    <citation type="journal article" date="2020" name="Microorganisms">
        <title>Osmotic Adaptation and Compatible Solute Biosynthesis of Phototrophic Bacteria as Revealed from Genome Analyses.</title>
        <authorList>
            <person name="Imhoff J.F."/>
            <person name="Rahn T."/>
            <person name="Kunzel S."/>
            <person name="Keller A."/>
            <person name="Neulinger S.C."/>
        </authorList>
    </citation>
    <scope>NUCLEOTIDE SEQUENCE [LARGE SCALE GENOMIC DNA]</scope>
    <source>
        <strain evidence="2 3">DSM 21303</strain>
    </source>
</reference>
<proteinExistence type="predicted"/>
<evidence type="ECO:0000259" key="1">
    <source>
        <dbReference type="Pfam" id="PF04650"/>
    </source>
</evidence>
<gene>
    <name evidence="2" type="ORF">CKO25_09310</name>
</gene>
<dbReference type="InterPro" id="IPR005877">
    <property type="entry name" value="YSIRK_signal_dom"/>
</dbReference>
<accession>A0A9X0WIP6</accession>
<comment type="caution">
    <text evidence="2">The sequence shown here is derived from an EMBL/GenBank/DDBJ whole genome shotgun (WGS) entry which is preliminary data.</text>
</comment>
<keyword evidence="3" id="KW-1185">Reference proteome</keyword>
<feature type="domain" description="YSIRK Gram-positive signal peptide" evidence="1">
    <location>
        <begin position="51"/>
        <end position="61"/>
    </location>
</feature>
<name>A0A9X0WIP6_9GAMM</name>
<dbReference type="EMBL" id="NRSD01000007">
    <property type="protein sequence ID" value="MBK1644842.1"/>
    <property type="molecule type" value="Genomic_DNA"/>
</dbReference>
<dbReference type="Pfam" id="PF04650">
    <property type="entry name" value="YSIRK_signal"/>
    <property type="match status" value="1"/>
</dbReference>
<dbReference type="Proteomes" id="UP001138802">
    <property type="component" value="Unassembled WGS sequence"/>
</dbReference>